<dbReference type="EMBL" id="VSWC01000079">
    <property type="protein sequence ID" value="KAA1093884.1"/>
    <property type="molecule type" value="Genomic_DNA"/>
</dbReference>
<name>A0A5B0RX45_PUCGR</name>
<sequence length="377" mass="42365">MANNSDEDQSSQDQTRTKRAPNFSPEEDEQLAKSWAVISQDPIRSNQQSKDEFFARIADNYNKYTPGPKRDAHKLGCRWKLIQRPILRFGAIYDQIANNPASGSAPTDWLRKAKQNFLEAEGRAFAWESAWELLKTIPKWQTMANGKAKKTVRPSASASNPDPILSASPATRAASQAAGGDSTSHEGDSPVAEWKRPEGIKKEKRKVEESEFRRRKLKLLEKTANDAERRILAANRLNEIQERLAANEERNSDMKVMMQDLAECPDDDAREYVLAHRKMILEKIRNPQPARNNSQQVNDSDAGQSTSQSGSRARSESHHQSDGYSGGQSPGPSQNRLETRGEHETSDSHLDDLHDIVFSTPNPTHMTRRESINPALL</sequence>
<evidence type="ECO:0000313" key="4">
    <source>
        <dbReference type="EMBL" id="KAA1130002.1"/>
    </source>
</evidence>
<feature type="compositionally biased region" description="Polar residues" evidence="1">
    <location>
        <begin position="289"/>
        <end position="312"/>
    </location>
</feature>
<dbReference type="Pfam" id="PF14303">
    <property type="entry name" value="NAM-associated"/>
    <property type="match status" value="1"/>
</dbReference>
<feature type="compositionally biased region" description="Basic and acidic residues" evidence="1">
    <location>
        <begin position="183"/>
        <end position="212"/>
    </location>
</feature>
<feature type="region of interest" description="Disordered" evidence="1">
    <location>
        <begin position="144"/>
        <end position="212"/>
    </location>
</feature>
<proteinExistence type="predicted"/>
<evidence type="ECO:0000313" key="3">
    <source>
        <dbReference type="EMBL" id="KAA1093884.1"/>
    </source>
</evidence>
<dbReference type="Proteomes" id="UP000324748">
    <property type="component" value="Unassembled WGS sequence"/>
</dbReference>
<dbReference type="OrthoDB" id="76487at2759"/>
<reference evidence="5 6" key="1">
    <citation type="submission" date="2019-05" db="EMBL/GenBank/DDBJ databases">
        <title>Emergence of the Ug99 lineage of the wheat stem rust pathogen through somatic hybridization.</title>
        <authorList>
            <person name="Li F."/>
            <person name="Upadhyaya N.M."/>
            <person name="Sperschneider J."/>
            <person name="Matny O."/>
            <person name="Nguyen-Phuc H."/>
            <person name="Mago R."/>
            <person name="Raley C."/>
            <person name="Miller M.E."/>
            <person name="Silverstein K.A.T."/>
            <person name="Henningsen E."/>
            <person name="Hirsch C.D."/>
            <person name="Visser B."/>
            <person name="Pretorius Z.A."/>
            <person name="Steffenson B.J."/>
            <person name="Schwessinger B."/>
            <person name="Dodds P.N."/>
            <person name="Figueroa M."/>
        </authorList>
    </citation>
    <scope>NUCLEOTIDE SEQUENCE [LARGE SCALE GENOMIC DNA]</scope>
    <source>
        <strain evidence="3">21-0</strain>
        <strain evidence="4 6">Ug99</strain>
    </source>
</reference>
<protein>
    <recommendedName>
        <fullName evidence="2">No apical meristem-associated C-terminal domain-containing protein</fullName>
    </recommendedName>
</protein>
<evidence type="ECO:0000313" key="6">
    <source>
        <dbReference type="Proteomes" id="UP000325313"/>
    </source>
</evidence>
<dbReference type="EMBL" id="VDEP01000115">
    <property type="protein sequence ID" value="KAA1130002.1"/>
    <property type="molecule type" value="Genomic_DNA"/>
</dbReference>
<dbReference type="AlphaFoldDB" id="A0A5B0RX45"/>
<feature type="region of interest" description="Disordered" evidence="1">
    <location>
        <begin position="1"/>
        <end position="45"/>
    </location>
</feature>
<feature type="compositionally biased region" description="Acidic residues" evidence="1">
    <location>
        <begin position="1"/>
        <end position="10"/>
    </location>
</feature>
<feature type="region of interest" description="Disordered" evidence="1">
    <location>
        <begin position="283"/>
        <end position="377"/>
    </location>
</feature>
<gene>
    <name evidence="3" type="ORF">PGT21_050204</name>
    <name evidence="4" type="ORF">PGTUg99_050067</name>
</gene>
<evidence type="ECO:0000313" key="5">
    <source>
        <dbReference type="Proteomes" id="UP000324748"/>
    </source>
</evidence>
<accession>A0A5B0RX45</accession>
<dbReference type="Proteomes" id="UP000325313">
    <property type="component" value="Unassembled WGS sequence"/>
</dbReference>
<keyword evidence="5" id="KW-1185">Reference proteome</keyword>
<feature type="domain" description="No apical meristem-associated C-terminal" evidence="2">
    <location>
        <begin position="123"/>
        <end position="280"/>
    </location>
</feature>
<feature type="compositionally biased region" description="Low complexity" evidence="1">
    <location>
        <begin position="166"/>
        <end position="178"/>
    </location>
</feature>
<dbReference type="InterPro" id="IPR029466">
    <property type="entry name" value="NAM-associated_C"/>
</dbReference>
<feature type="compositionally biased region" description="Basic and acidic residues" evidence="1">
    <location>
        <begin position="337"/>
        <end position="355"/>
    </location>
</feature>
<evidence type="ECO:0000256" key="1">
    <source>
        <dbReference type="SAM" id="MobiDB-lite"/>
    </source>
</evidence>
<evidence type="ECO:0000259" key="2">
    <source>
        <dbReference type="Pfam" id="PF14303"/>
    </source>
</evidence>
<organism evidence="4 6">
    <name type="scientific">Puccinia graminis f. sp. tritici</name>
    <dbReference type="NCBI Taxonomy" id="56615"/>
    <lineage>
        <taxon>Eukaryota</taxon>
        <taxon>Fungi</taxon>
        <taxon>Dikarya</taxon>
        <taxon>Basidiomycota</taxon>
        <taxon>Pucciniomycotina</taxon>
        <taxon>Pucciniomycetes</taxon>
        <taxon>Pucciniales</taxon>
        <taxon>Pucciniaceae</taxon>
        <taxon>Puccinia</taxon>
    </lineage>
</organism>
<dbReference type="PANTHER" id="PTHR45023">
    <property type="match status" value="1"/>
</dbReference>
<comment type="caution">
    <text evidence="4">The sequence shown here is derived from an EMBL/GenBank/DDBJ whole genome shotgun (WGS) entry which is preliminary data.</text>
</comment>
<dbReference type="PANTHER" id="PTHR45023:SF4">
    <property type="entry name" value="GLYCINE-RICH PROTEIN-RELATED"/>
    <property type="match status" value="1"/>
</dbReference>